<evidence type="ECO:0000313" key="2">
    <source>
        <dbReference type="EMBL" id="KIM19803.1"/>
    </source>
</evidence>
<dbReference type="Gene3D" id="1.10.510.10">
    <property type="entry name" value="Transferase(Phosphotransferase) domain 1"/>
    <property type="match status" value="1"/>
</dbReference>
<accession>A0A0C2VZT4</accession>
<dbReference type="PROSITE" id="PS50011">
    <property type="entry name" value="PROTEIN_KINASE_DOM"/>
    <property type="match status" value="1"/>
</dbReference>
<dbReference type="EMBL" id="KN824540">
    <property type="protein sequence ID" value="KIM19803.1"/>
    <property type="molecule type" value="Genomic_DNA"/>
</dbReference>
<dbReference type="OrthoDB" id="4062651at2759"/>
<proteinExistence type="predicted"/>
<dbReference type="InterPro" id="IPR000719">
    <property type="entry name" value="Prot_kinase_dom"/>
</dbReference>
<dbReference type="AlphaFoldDB" id="A0A0C2VZT4"/>
<dbReference type="InterPro" id="IPR051681">
    <property type="entry name" value="Ser/Thr_Kinases-Pseudokinases"/>
</dbReference>
<feature type="domain" description="Protein kinase" evidence="1">
    <location>
        <begin position="1"/>
        <end position="251"/>
    </location>
</feature>
<name>A0A0C2VZT4_SERVB</name>
<sequence>TPIAIKVIKATGAHDSVKRKLLREITVWSKTDHPNIYPFFGHATDAVFGPFGALISPWCRDGDASKFLDENGEQMSMIERISLWKGVIDGVTYLHSQKPPIVHGDLKPGNILMDGNKVPRICDFGLARVFSEEFETGMTTTSEHTGTARYLSPELVISETSVPPTRASDVYALGSLGLEFIYLQKPYFRHMNNFRGQIFRDMRNGVPPASSIPPRDWPARQIWPLLLICWEPNPSSRPLASTIGRMLMRID</sequence>
<dbReference type="PANTHER" id="PTHR44329">
    <property type="entry name" value="SERINE/THREONINE-PROTEIN KINASE TNNI3K-RELATED"/>
    <property type="match status" value="1"/>
</dbReference>
<keyword evidence="3" id="KW-1185">Reference proteome</keyword>
<dbReference type="GO" id="GO:0004674">
    <property type="term" value="F:protein serine/threonine kinase activity"/>
    <property type="evidence" value="ECO:0007669"/>
    <property type="project" value="TreeGrafter"/>
</dbReference>
<organism evidence="2 3">
    <name type="scientific">Serendipita vermifera MAFF 305830</name>
    <dbReference type="NCBI Taxonomy" id="933852"/>
    <lineage>
        <taxon>Eukaryota</taxon>
        <taxon>Fungi</taxon>
        <taxon>Dikarya</taxon>
        <taxon>Basidiomycota</taxon>
        <taxon>Agaricomycotina</taxon>
        <taxon>Agaricomycetes</taxon>
        <taxon>Sebacinales</taxon>
        <taxon>Serendipitaceae</taxon>
        <taxon>Serendipita</taxon>
    </lineage>
</organism>
<gene>
    <name evidence="2" type="ORF">M408DRAFT_43988</name>
</gene>
<dbReference type="InterPro" id="IPR008271">
    <property type="entry name" value="Ser/Thr_kinase_AS"/>
</dbReference>
<reference evidence="3" key="2">
    <citation type="submission" date="2015-01" db="EMBL/GenBank/DDBJ databases">
        <title>Evolutionary Origins and Diversification of the Mycorrhizal Mutualists.</title>
        <authorList>
            <consortium name="DOE Joint Genome Institute"/>
            <consortium name="Mycorrhizal Genomics Consortium"/>
            <person name="Kohler A."/>
            <person name="Kuo A."/>
            <person name="Nagy L.G."/>
            <person name="Floudas D."/>
            <person name="Copeland A."/>
            <person name="Barry K.W."/>
            <person name="Cichocki N."/>
            <person name="Veneault-Fourrey C."/>
            <person name="LaButti K."/>
            <person name="Lindquist E.A."/>
            <person name="Lipzen A."/>
            <person name="Lundell T."/>
            <person name="Morin E."/>
            <person name="Murat C."/>
            <person name="Riley R."/>
            <person name="Ohm R."/>
            <person name="Sun H."/>
            <person name="Tunlid A."/>
            <person name="Henrissat B."/>
            <person name="Grigoriev I.V."/>
            <person name="Hibbett D.S."/>
            <person name="Martin F."/>
        </authorList>
    </citation>
    <scope>NUCLEOTIDE SEQUENCE [LARGE SCALE GENOMIC DNA]</scope>
    <source>
        <strain evidence="3">MAFF 305830</strain>
    </source>
</reference>
<dbReference type="PROSITE" id="PS00108">
    <property type="entry name" value="PROTEIN_KINASE_ST"/>
    <property type="match status" value="1"/>
</dbReference>
<dbReference type="InterPro" id="IPR011009">
    <property type="entry name" value="Kinase-like_dom_sf"/>
</dbReference>
<evidence type="ECO:0000313" key="3">
    <source>
        <dbReference type="Proteomes" id="UP000054097"/>
    </source>
</evidence>
<dbReference type="Proteomes" id="UP000054097">
    <property type="component" value="Unassembled WGS sequence"/>
</dbReference>
<dbReference type="GO" id="GO:0005524">
    <property type="term" value="F:ATP binding"/>
    <property type="evidence" value="ECO:0007669"/>
    <property type="project" value="InterPro"/>
</dbReference>
<dbReference type="HOGENOM" id="CLU_000288_7_18_1"/>
<protein>
    <recommendedName>
        <fullName evidence="1">Protein kinase domain-containing protein</fullName>
    </recommendedName>
</protein>
<evidence type="ECO:0000259" key="1">
    <source>
        <dbReference type="PROSITE" id="PS50011"/>
    </source>
</evidence>
<reference evidence="2 3" key="1">
    <citation type="submission" date="2014-04" db="EMBL/GenBank/DDBJ databases">
        <authorList>
            <consortium name="DOE Joint Genome Institute"/>
            <person name="Kuo A."/>
            <person name="Zuccaro A."/>
            <person name="Kohler A."/>
            <person name="Nagy L.G."/>
            <person name="Floudas D."/>
            <person name="Copeland A."/>
            <person name="Barry K.W."/>
            <person name="Cichocki N."/>
            <person name="Veneault-Fourrey C."/>
            <person name="LaButti K."/>
            <person name="Lindquist E.A."/>
            <person name="Lipzen A."/>
            <person name="Lundell T."/>
            <person name="Morin E."/>
            <person name="Murat C."/>
            <person name="Sun H."/>
            <person name="Tunlid A."/>
            <person name="Henrissat B."/>
            <person name="Grigoriev I.V."/>
            <person name="Hibbett D.S."/>
            <person name="Martin F."/>
            <person name="Nordberg H.P."/>
            <person name="Cantor M.N."/>
            <person name="Hua S.X."/>
        </authorList>
    </citation>
    <scope>NUCLEOTIDE SEQUENCE [LARGE SCALE GENOMIC DNA]</scope>
    <source>
        <strain evidence="2 3">MAFF 305830</strain>
    </source>
</reference>
<dbReference type="SMART" id="SM00220">
    <property type="entry name" value="S_TKc"/>
    <property type="match status" value="1"/>
</dbReference>
<dbReference type="STRING" id="933852.A0A0C2VZT4"/>
<feature type="non-terminal residue" evidence="2">
    <location>
        <position position="1"/>
    </location>
</feature>
<dbReference type="Pfam" id="PF00069">
    <property type="entry name" value="Pkinase"/>
    <property type="match status" value="1"/>
</dbReference>
<feature type="non-terminal residue" evidence="2">
    <location>
        <position position="251"/>
    </location>
</feature>
<dbReference type="PIRSF" id="PIRSF000654">
    <property type="entry name" value="Integrin-linked_kinase"/>
    <property type="match status" value="1"/>
</dbReference>
<dbReference type="SUPFAM" id="SSF56112">
    <property type="entry name" value="Protein kinase-like (PK-like)"/>
    <property type="match status" value="1"/>
</dbReference>